<reference evidence="1" key="1">
    <citation type="submission" date="2022-06" db="EMBL/GenBank/DDBJ databases">
        <title>Isolation of gut microbiota from human fecal samples.</title>
        <authorList>
            <person name="Pamer E.G."/>
            <person name="Barat B."/>
            <person name="Waligurski E."/>
            <person name="Medina S."/>
            <person name="Paddock L."/>
            <person name="Mostad J."/>
        </authorList>
    </citation>
    <scope>NUCLEOTIDE SEQUENCE</scope>
    <source>
        <strain evidence="1">DFI.6.24</strain>
    </source>
</reference>
<dbReference type="Pfam" id="PF20323">
    <property type="entry name" value="DUF6618"/>
    <property type="match status" value="1"/>
</dbReference>
<dbReference type="EMBL" id="JANGBO010000037">
    <property type="protein sequence ID" value="MCQ5063225.1"/>
    <property type="molecule type" value="Genomic_DNA"/>
</dbReference>
<sequence length="105" mass="12540">MDYIFKNKDGEKTVGEITYLHITPFYEFEIEMNNQKLRCYLEHLLSQWNICITDYDIDVELAHPTDIFWNSNAICEKIKDEDMSLKIAYAIKAVYSERDYSRDVL</sequence>
<evidence type="ECO:0000313" key="1">
    <source>
        <dbReference type="EMBL" id="MCQ5063225.1"/>
    </source>
</evidence>
<comment type="caution">
    <text evidence="1">The sequence shown here is derived from an EMBL/GenBank/DDBJ whole genome shotgun (WGS) entry which is preliminary data.</text>
</comment>
<dbReference type="Proteomes" id="UP001204814">
    <property type="component" value="Unassembled WGS sequence"/>
</dbReference>
<accession>A0AAP2XU33</accession>
<dbReference type="AlphaFoldDB" id="A0AAP2XU33"/>
<evidence type="ECO:0000313" key="2">
    <source>
        <dbReference type="Proteomes" id="UP001204814"/>
    </source>
</evidence>
<dbReference type="InterPro" id="IPR046726">
    <property type="entry name" value="DUF6618"/>
</dbReference>
<organism evidence="1 2">
    <name type="scientific">Faecalibacillus intestinalis</name>
    <dbReference type="NCBI Taxonomy" id="1982626"/>
    <lineage>
        <taxon>Bacteria</taxon>
        <taxon>Bacillati</taxon>
        <taxon>Bacillota</taxon>
        <taxon>Erysipelotrichia</taxon>
        <taxon>Erysipelotrichales</taxon>
        <taxon>Coprobacillaceae</taxon>
        <taxon>Faecalibacillus</taxon>
    </lineage>
</organism>
<gene>
    <name evidence="1" type="ORF">NE542_15535</name>
</gene>
<dbReference type="RefSeq" id="WP_227352335.1">
    <property type="nucleotide sequence ID" value="NZ_JAJDKX010000065.1"/>
</dbReference>
<protein>
    <submittedName>
        <fullName evidence="1">Uncharacterized protein</fullName>
    </submittedName>
</protein>
<proteinExistence type="predicted"/>
<name>A0AAP2XU33_9FIRM</name>